<dbReference type="EMBL" id="CP016540">
    <property type="protein sequence ID" value="ANU28309.1"/>
    <property type="molecule type" value="Genomic_DNA"/>
</dbReference>
<dbReference type="STRING" id="1302659.I858_015060"/>
<dbReference type="OrthoDB" id="2354360at2"/>
<evidence type="ECO:0000313" key="1">
    <source>
        <dbReference type="EMBL" id="ANU28309.1"/>
    </source>
</evidence>
<keyword evidence="2" id="KW-1185">Reference proteome</keyword>
<name>A0A1B1S571_9BACL</name>
<sequence>MKKEMEELIVKSFFEKQMQERVLYELFTPKKRNHSLNRLCHQYTKMLKEKYMFEIPPPNSSPKYIYELLKSNGAAKMCYSLSYNEKIDGKELPLQEALEHAVGFGFPSIISCIPGELAYFEAEQGFGSPPRYILKRPKMN</sequence>
<evidence type="ECO:0000313" key="2">
    <source>
        <dbReference type="Proteomes" id="UP000053354"/>
    </source>
</evidence>
<accession>A0A1B1S571</accession>
<gene>
    <name evidence="1" type="ORF">I858_015060</name>
</gene>
<dbReference type="RefSeq" id="WP_065524665.1">
    <property type="nucleotide sequence ID" value="NZ_CP016540.2"/>
</dbReference>
<organism evidence="1 2">
    <name type="scientific">Planococcus versutus</name>
    <dbReference type="NCBI Taxonomy" id="1302659"/>
    <lineage>
        <taxon>Bacteria</taxon>
        <taxon>Bacillati</taxon>
        <taxon>Bacillota</taxon>
        <taxon>Bacilli</taxon>
        <taxon>Bacillales</taxon>
        <taxon>Caryophanaceae</taxon>
        <taxon>Planococcus</taxon>
    </lineage>
</organism>
<dbReference type="KEGG" id="pll:I858_015060"/>
<dbReference type="Proteomes" id="UP000053354">
    <property type="component" value="Chromosome"/>
</dbReference>
<dbReference type="AlphaFoldDB" id="A0A1B1S571"/>
<reference evidence="1" key="1">
    <citation type="submission" date="2016-10" db="EMBL/GenBank/DDBJ databases">
        <authorList>
            <person name="See-Too W.S."/>
        </authorList>
    </citation>
    <scope>NUCLEOTIDE SEQUENCE</scope>
    <source>
        <strain evidence="1">L10.15</strain>
    </source>
</reference>
<protein>
    <submittedName>
        <fullName evidence="1">Uncharacterized protein</fullName>
    </submittedName>
</protein>
<proteinExistence type="predicted"/>